<name>A0A917K8L0_9PROT</name>
<protein>
    <submittedName>
        <fullName evidence="1">Uncharacterized protein</fullName>
    </submittedName>
</protein>
<organism evidence="1 2">
    <name type="scientific">Neoroseomonas lacus</name>
    <dbReference type="NCBI Taxonomy" id="287609"/>
    <lineage>
        <taxon>Bacteria</taxon>
        <taxon>Pseudomonadati</taxon>
        <taxon>Pseudomonadota</taxon>
        <taxon>Alphaproteobacteria</taxon>
        <taxon>Acetobacterales</taxon>
        <taxon>Acetobacteraceae</taxon>
        <taxon>Neoroseomonas</taxon>
    </lineage>
</organism>
<keyword evidence="2" id="KW-1185">Reference proteome</keyword>
<dbReference type="Gene3D" id="1.25.40.10">
    <property type="entry name" value="Tetratricopeptide repeat domain"/>
    <property type="match status" value="1"/>
</dbReference>
<dbReference type="AlphaFoldDB" id="A0A917K8L0"/>
<comment type="caution">
    <text evidence="1">The sequence shown here is derived from an EMBL/GenBank/DDBJ whole genome shotgun (WGS) entry which is preliminary data.</text>
</comment>
<evidence type="ECO:0000313" key="2">
    <source>
        <dbReference type="Proteomes" id="UP000661507"/>
    </source>
</evidence>
<dbReference type="SUPFAM" id="SSF48452">
    <property type="entry name" value="TPR-like"/>
    <property type="match status" value="1"/>
</dbReference>
<dbReference type="EMBL" id="BMKW01000001">
    <property type="protein sequence ID" value="GGJ02232.1"/>
    <property type="molecule type" value="Genomic_DNA"/>
</dbReference>
<accession>A0A917K8L0</accession>
<gene>
    <name evidence="1" type="ORF">GCM10011320_06320</name>
</gene>
<reference evidence="1" key="1">
    <citation type="journal article" date="2014" name="Int. J. Syst. Evol. Microbiol.">
        <title>Complete genome sequence of Corynebacterium casei LMG S-19264T (=DSM 44701T), isolated from a smear-ripened cheese.</title>
        <authorList>
            <consortium name="US DOE Joint Genome Institute (JGI-PGF)"/>
            <person name="Walter F."/>
            <person name="Albersmeier A."/>
            <person name="Kalinowski J."/>
            <person name="Ruckert C."/>
        </authorList>
    </citation>
    <scope>NUCLEOTIDE SEQUENCE</scope>
    <source>
        <strain evidence="1">CGMCC 1.3617</strain>
    </source>
</reference>
<dbReference type="Proteomes" id="UP000661507">
    <property type="component" value="Unassembled WGS sequence"/>
</dbReference>
<evidence type="ECO:0000313" key="1">
    <source>
        <dbReference type="EMBL" id="GGJ02232.1"/>
    </source>
</evidence>
<dbReference type="RefSeq" id="WP_188965434.1">
    <property type="nucleotide sequence ID" value="NZ_BMKW01000001.1"/>
</dbReference>
<sequence>MATDSITLIREGRAEAPPLAANMAGLSDDIARAAVLLAGGETGEALLLLRALPDKAASRAVAVETTLAATALDPEFLSLVAQADAARDARNFLQGEFLYWSALGLYRLHCGYITQYAHCLKEQGKWAEAEAHYRSALALGGPAADLHRHIAACAQARDEPPSLPMPVPQAADPIDLPPTLNDVLDLLALLLHRAPTGPAESLSLLRDCPRRRDVVLALVAQAAFTRANPDLMTLLAAER</sequence>
<proteinExistence type="predicted"/>
<dbReference type="InterPro" id="IPR011990">
    <property type="entry name" value="TPR-like_helical_dom_sf"/>
</dbReference>
<reference evidence="1" key="2">
    <citation type="submission" date="2020-09" db="EMBL/GenBank/DDBJ databases">
        <authorList>
            <person name="Sun Q."/>
            <person name="Zhou Y."/>
        </authorList>
    </citation>
    <scope>NUCLEOTIDE SEQUENCE</scope>
    <source>
        <strain evidence="1">CGMCC 1.3617</strain>
    </source>
</reference>